<feature type="transmembrane region" description="Helical" evidence="2">
    <location>
        <begin position="183"/>
        <end position="207"/>
    </location>
</feature>
<keyword evidence="4" id="KW-1185">Reference proteome</keyword>
<dbReference type="VEuPathDB" id="TriTrypDB:BSAL_91645"/>
<dbReference type="Proteomes" id="UP000051952">
    <property type="component" value="Unassembled WGS sequence"/>
</dbReference>
<organism evidence="3 4">
    <name type="scientific">Bodo saltans</name>
    <name type="common">Flagellated protozoan</name>
    <dbReference type="NCBI Taxonomy" id="75058"/>
    <lineage>
        <taxon>Eukaryota</taxon>
        <taxon>Discoba</taxon>
        <taxon>Euglenozoa</taxon>
        <taxon>Kinetoplastea</taxon>
        <taxon>Metakinetoplastina</taxon>
        <taxon>Eubodonida</taxon>
        <taxon>Bodonidae</taxon>
        <taxon>Bodo</taxon>
    </lineage>
</organism>
<reference evidence="4" key="1">
    <citation type="submission" date="2015-09" db="EMBL/GenBank/DDBJ databases">
        <authorList>
            <consortium name="Pathogen Informatics"/>
        </authorList>
    </citation>
    <scope>NUCLEOTIDE SEQUENCE [LARGE SCALE GENOMIC DNA]</scope>
    <source>
        <strain evidence="4">Lake Konstanz</strain>
    </source>
</reference>
<keyword evidence="2" id="KW-0812">Transmembrane</keyword>
<feature type="region of interest" description="Disordered" evidence="1">
    <location>
        <begin position="36"/>
        <end position="60"/>
    </location>
</feature>
<dbReference type="AlphaFoldDB" id="A0A0S4J7R0"/>
<proteinExistence type="predicted"/>
<gene>
    <name evidence="3" type="ORF">BSAL_91645</name>
</gene>
<sequence length="321" mass="35243">MHRCPPQSIGYAVSIIFIVLSTLLIWFRPAQETSPARQSTSRHIAQQREESGGGESKQLTRMTGEIDRRNLIANFALTTLCTPHGRFFDEECIVVSESSLPTASPAFTSTIKPSNQTTEDMCSRVPCNQIKRPPSDQAVGCLLKFWRSNEAACPQSLLPTTATPDSSSMHHKLMCPCATKRVVAVPLVTMLAMLAPCSGCVAIHMIIAVTKTPLKVDAAVGASSEEDHKNSHGNNHNNVTHTAFHLIDLAASHFVYNPCWLGERPTLQPLAPTLTQMMSHLIGVGNSPRYRSKNSSRRSTTHRPWSCSVLREHRLARGGKV</sequence>
<name>A0A0S4J7R0_BODSA</name>
<accession>A0A0S4J7R0</accession>
<evidence type="ECO:0000256" key="2">
    <source>
        <dbReference type="SAM" id="Phobius"/>
    </source>
</evidence>
<evidence type="ECO:0000313" key="3">
    <source>
        <dbReference type="EMBL" id="CUG86121.1"/>
    </source>
</evidence>
<keyword evidence="2" id="KW-1133">Transmembrane helix</keyword>
<dbReference type="EMBL" id="CYKH01001246">
    <property type="protein sequence ID" value="CUG86121.1"/>
    <property type="molecule type" value="Genomic_DNA"/>
</dbReference>
<feature type="non-terminal residue" evidence="3">
    <location>
        <position position="321"/>
    </location>
</feature>
<keyword evidence="2" id="KW-0472">Membrane</keyword>
<feature type="region of interest" description="Disordered" evidence="1">
    <location>
        <begin position="285"/>
        <end position="304"/>
    </location>
</feature>
<evidence type="ECO:0000256" key="1">
    <source>
        <dbReference type="SAM" id="MobiDB-lite"/>
    </source>
</evidence>
<feature type="compositionally biased region" description="Basic residues" evidence="1">
    <location>
        <begin position="290"/>
        <end position="301"/>
    </location>
</feature>
<evidence type="ECO:0000313" key="4">
    <source>
        <dbReference type="Proteomes" id="UP000051952"/>
    </source>
</evidence>
<protein>
    <submittedName>
        <fullName evidence="3">Membrane-associated protein, putative</fullName>
    </submittedName>
</protein>
<feature type="transmembrane region" description="Helical" evidence="2">
    <location>
        <begin position="9"/>
        <end position="27"/>
    </location>
</feature>